<feature type="transmembrane region" description="Helical" evidence="6">
    <location>
        <begin position="172"/>
        <end position="191"/>
    </location>
</feature>
<dbReference type="CDD" id="cd06579">
    <property type="entry name" value="TM_PBP1_transp_AraH_like"/>
    <property type="match status" value="1"/>
</dbReference>
<dbReference type="AlphaFoldDB" id="A0A8J8SJ96"/>
<dbReference type="EMBL" id="CP058649">
    <property type="protein sequence ID" value="QUI25436.1"/>
    <property type="molecule type" value="Genomic_DNA"/>
</dbReference>
<evidence type="ECO:0000313" key="8">
    <source>
        <dbReference type="Proteomes" id="UP000683246"/>
    </source>
</evidence>
<dbReference type="Pfam" id="PF02653">
    <property type="entry name" value="BPD_transp_2"/>
    <property type="match status" value="1"/>
</dbReference>
<dbReference type="Proteomes" id="UP000683246">
    <property type="component" value="Chromosome"/>
</dbReference>
<dbReference type="RefSeq" id="WP_212696141.1">
    <property type="nucleotide sequence ID" value="NZ_CP058649.1"/>
</dbReference>
<protein>
    <submittedName>
        <fullName evidence="7">ABC transporter permease</fullName>
    </submittedName>
</protein>
<dbReference type="PANTHER" id="PTHR32196:SF72">
    <property type="entry name" value="RIBOSE IMPORT PERMEASE PROTEIN RBSC"/>
    <property type="match status" value="1"/>
</dbReference>
<feature type="transmembrane region" description="Helical" evidence="6">
    <location>
        <begin position="249"/>
        <end position="267"/>
    </location>
</feature>
<feature type="transmembrane region" description="Helical" evidence="6">
    <location>
        <begin position="53"/>
        <end position="73"/>
    </location>
</feature>
<keyword evidence="8" id="KW-1185">Reference proteome</keyword>
<evidence type="ECO:0000256" key="4">
    <source>
        <dbReference type="ARBA" id="ARBA00022989"/>
    </source>
</evidence>
<organism evidence="7 8">
    <name type="scientific">Vallitalea pronyensis</name>
    <dbReference type="NCBI Taxonomy" id="1348613"/>
    <lineage>
        <taxon>Bacteria</taxon>
        <taxon>Bacillati</taxon>
        <taxon>Bacillota</taxon>
        <taxon>Clostridia</taxon>
        <taxon>Lachnospirales</taxon>
        <taxon>Vallitaleaceae</taxon>
        <taxon>Vallitalea</taxon>
    </lineage>
</organism>
<evidence type="ECO:0000256" key="3">
    <source>
        <dbReference type="ARBA" id="ARBA00022692"/>
    </source>
</evidence>
<evidence type="ECO:0000313" key="7">
    <source>
        <dbReference type="EMBL" id="QUI25436.1"/>
    </source>
</evidence>
<evidence type="ECO:0000256" key="1">
    <source>
        <dbReference type="ARBA" id="ARBA00004651"/>
    </source>
</evidence>
<comment type="subcellular location">
    <subcellularLocation>
        <location evidence="1">Cell membrane</location>
        <topology evidence="1">Multi-pass membrane protein</topology>
    </subcellularLocation>
</comment>
<reference evidence="7" key="1">
    <citation type="submission" date="2020-07" db="EMBL/GenBank/DDBJ databases">
        <title>Vallitalea pronyensis genome.</title>
        <authorList>
            <person name="Postec A."/>
        </authorList>
    </citation>
    <scope>NUCLEOTIDE SEQUENCE</scope>
    <source>
        <strain evidence="7">FatNI3</strain>
    </source>
</reference>
<dbReference type="InterPro" id="IPR001851">
    <property type="entry name" value="ABC_transp_permease"/>
</dbReference>
<dbReference type="GO" id="GO:0005886">
    <property type="term" value="C:plasma membrane"/>
    <property type="evidence" value="ECO:0007669"/>
    <property type="project" value="UniProtKB-SubCell"/>
</dbReference>
<gene>
    <name evidence="7" type="ORF">HZI73_25450</name>
</gene>
<evidence type="ECO:0000256" key="5">
    <source>
        <dbReference type="ARBA" id="ARBA00023136"/>
    </source>
</evidence>
<evidence type="ECO:0000256" key="2">
    <source>
        <dbReference type="ARBA" id="ARBA00022475"/>
    </source>
</evidence>
<accession>A0A8J8SJ96</accession>
<keyword evidence="2" id="KW-1003">Cell membrane</keyword>
<name>A0A8J8SJ96_9FIRM</name>
<feature type="transmembrane region" description="Helical" evidence="6">
    <location>
        <begin position="279"/>
        <end position="298"/>
    </location>
</feature>
<feature type="transmembrane region" description="Helical" evidence="6">
    <location>
        <begin position="224"/>
        <end position="243"/>
    </location>
</feature>
<sequence length="329" mass="34437">MDRYSMTNKPQSKIIRYIVSAFRRYPTIPIILSLLVTFSLLAPYFLTGSNMKTIMATNAVIMIAAIGQTMVLLTGGIDLSISTVISASAILSGIVMAATGQIILGLLTAIGVGLTFGLINGMLVGYCGLTPFITTMGTQLVARGMAFVLSRGIAIKGTPRGMIDFGFGELLGIPYVTMVSLILLVVSSIMVTQTTWGRKVILFGSNRISAKYAGLNTKKIEMSVYVLSGVFAGIAGMISIANLGNALPGVGDTILLMIIGGVVLGGTNMNGGEGSISRTILGVGLLAIMTNGLNMLGIPFYDQLIIQGILIFVGNGLAMKFSSKSDLAL</sequence>
<keyword evidence="5 6" id="KW-0472">Membrane</keyword>
<dbReference type="PANTHER" id="PTHR32196">
    <property type="entry name" value="ABC TRANSPORTER PERMEASE PROTEIN YPHD-RELATED-RELATED"/>
    <property type="match status" value="1"/>
</dbReference>
<evidence type="ECO:0000256" key="6">
    <source>
        <dbReference type="SAM" id="Phobius"/>
    </source>
</evidence>
<dbReference type="KEGG" id="vpy:HZI73_25450"/>
<proteinExistence type="predicted"/>
<feature type="transmembrane region" description="Helical" evidence="6">
    <location>
        <begin position="27"/>
        <end position="46"/>
    </location>
</feature>
<dbReference type="GO" id="GO:0022857">
    <property type="term" value="F:transmembrane transporter activity"/>
    <property type="evidence" value="ECO:0007669"/>
    <property type="project" value="InterPro"/>
</dbReference>
<keyword evidence="4 6" id="KW-1133">Transmembrane helix</keyword>
<keyword evidence="3 6" id="KW-0812">Transmembrane</keyword>